<accession>A0ACB8VYH2</accession>
<name>A0ACB8VYH2_9TELE</name>
<dbReference type="EMBL" id="CM041546">
    <property type="protein sequence ID" value="KAI3360526.1"/>
    <property type="molecule type" value="Genomic_DNA"/>
</dbReference>
<comment type="caution">
    <text evidence="1">The sequence shown here is derived from an EMBL/GenBank/DDBJ whole genome shotgun (WGS) entry which is preliminary data.</text>
</comment>
<reference evidence="1" key="1">
    <citation type="submission" date="2022-04" db="EMBL/GenBank/DDBJ databases">
        <title>Jade perch genome.</title>
        <authorList>
            <person name="Chao B."/>
        </authorList>
    </citation>
    <scope>NUCLEOTIDE SEQUENCE</scope>
    <source>
        <strain evidence="1">CB-2022</strain>
    </source>
</reference>
<gene>
    <name evidence="1" type="ORF">L3Q82_002410</name>
</gene>
<protein>
    <submittedName>
        <fullName evidence="1">Uncharacterized protein</fullName>
    </submittedName>
</protein>
<evidence type="ECO:0000313" key="1">
    <source>
        <dbReference type="EMBL" id="KAI3360526.1"/>
    </source>
</evidence>
<dbReference type="Proteomes" id="UP000831701">
    <property type="component" value="Chromosome 16"/>
</dbReference>
<organism evidence="1 2">
    <name type="scientific">Scortum barcoo</name>
    <name type="common">barcoo grunter</name>
    <dbReference type="NCBI Taxonomy" id="214431"/>
    <lineage>
        <taxon>Eukaryota</taxon>
        <taxon>Metazoa</taxon>
        <taxon>Chordata</taxon>
        <taxon>Craniata</taxon>
        <taxon>Vertebrata</taxon>
        <taxon>Euteleostomi</taxon>
        <taxon>Actinopterygii</taxon>
        <taxon>Neopterygii</taxon>
        <taxon>Teleostei</taxon>
        <taxon>Neoteleostei</taxon>
        <taxon>Acanthomorphata</taxon>
        <taxon>Eupercaria</taxon>
        <taxon>Centrarchiformes</taxon>
        <taxon>Terapontoidei</taxon>
        <taxon>Terapontidae</taxon>
        <taxon>Scortum</taxon>
    </lineage>
</organism>
<keyword evidence="2" id="KW-1185">Reference proteome</keyword>
<sequence length="336" mass="37257">MRQCLASGGFEIQQWANNFSSVVSHLPSSARSESTKLWLAEKNNDPQEPALGLQRHCQLIGSVTSQSLQLWAKKRSWDDPNLPPDILQAWSSWERELPELTNISIPQTYAPLELAADTTEYTLHVFCDSSEQAYGSVAYLTTTSDDTVHVSFVMARSRVARKCQQSMPRLELCAVLTGAQLTSLIHKELTLCIAHTFLWTDFMTVLTWLTSQSYKLTTQDTRCHPVLQLERAGQSCSAVASPLCDLRDAEVHLLKASQANCFSEEVRCLRAGKPVSPSSAQGEPALVCEKYRAPVADLQILVFFSKCQSSSTVLGSEHRAHYRTSGPSGHLHEVCS</sequence>
<proteinExistence type="predicted"/>
<evidence type="ECO:0000313" key="2">
    <source>
        <dbReference type="Proteomes" id="UP000831701"/>
    </source>
</evidence>